<proteinExistence type="predicted"/>
<name>A0A7C8YSM0_OPUST</name>
<feature type="region of interest" description="Disordered" evidence="1">
    <location>
        <begin position="22"/>
        <end position="43"/>
    </location>
</feature>
<dbReference type="PANTHER" id="PTHR35704">
    <property type="entry name" value="OS02G0254600 PROTEIN"/>
    <property type="match status" value="1"/>
</dbReference>
<dbReference type="EMBL" id="GISG01052960">
    <property type="protein sequence ID" value="MBA4625652.1"/>
    <property type="molecule type" value="Transcribed_RNA"/>
</dbReference>
<protein>
    <submittedName>
        <fullName evidence="2">Uncharacterized protein</fullName>
    </submittedName>
</protein>
<evidence type="ECO:0000256" key="1">
    <source>
        <dbReference type="SAM" id="MobiDB-lite"/>
    </source>
</evidence>
<evidence type="ECO:0000313" key="2">
    <source>
        <dbReference type="EMBL" id="MBA4625652.1"/>
    </source>
</evidence>
<reference evidence="2" key="1">
    <citation type="journal article" date="2013" name="J. Plant Res.">
        <title>Effect of fungi and light on seed germination of three Opuntia species from semiarid lands of central Mexico.</title>
        <authorList>
            <person name="Delgado-Sanchez P."/>
            <person name="Jimenez-Bremont J.F."/>
            <person name="Guerrero-Gonzalez Mde L."/>
            <person name="Flores J."/>
        </authorList>
    </citation>
    <scope>NUCLEOTIDE SEQUENCE</scope>
    <source>
        <tissue evidence="2">Cladode</tissue>
    </source>
</reference>
<sequence length="122" mass="13916">MGNCIESCRDNQGRGEEIEKEIEENRGMGDGDEQNLKVVGEKNNGNSGVRVKMVLTKEELQWLMLQLSNREAGGNYNNKRIEEVLVEIENARKRVFGQSWKPSLSSISEVPELQEMHRLGIR</sequence>
<dbReference type="PANTHER" id="PTHR35704:SF1">
    <property type="entry name" value="OS02G0254600 PROTEIN"/>
    <property type="match status" value="1"/>
</dbReference>
<accession>A0A7C8YSM0</accession>
<reference evidence="2" key="2">
    <citation type="submission" date="2020-07" db="EMBL/GenBank/DDBJ databases">
        <authorList>
            <person name="Vera ALvarez R."/>
            <person name="Arias-Moreno D.M."/>
            <person name="Jimenez-Jacinto V."/>
            <person name="Jimenez-Bremont J.F."/>
            <person name="Swaminathan K."/>
            <person name="Moose S.P."/>
            <person name="Guerrero-Gonzalez M.L."/>
            <person name="Marino-Ramirez L."/>
            <person name="Landsman D."/>
            <person name="Rodriguez-Kessler M."/>
            <person name="Delgado-Sanchez P."/>
        </authorList>
    </citation>
    <scope>NUCLEOTIDE SEQUENCE</scope>
    <source>
        <tissue evidence="2">Cladode</tissue>
    </source>
</reference>
<organism evidence="2">
    <name type="scientific">Opuntia streptacantha</name>
    <name type="common">Prickly pear cactus</name>
    <name type="synonym">Opuntia cardona</name>
    <dbReference type="NCBI Taxonomy" id="393608"/>
    <lineage>
        <taxon>Eukaryota</taxon>
        <taxon>Viridiplantae</taxon>
        <taxon>Streptophyta</taxon>
        <taxon>Embryophyta</taxon>
        <taxon>Tracheophyta</taxon>
        <taxon>Spermatophyta</taxon>
        <taxon>Magnoliopsida</taxon>
        <taxon>eudicotyledons</taxon>
        <taxon>Gunneridae</taxon>
        <taxon>Pentapetalae</taxon>
        <taxon>Caryophyllales</taxon>
        <taxon>Cactineae</taxon>
        <taxon>Cactaceae</taxon>
        <taxon>Opuntioideae</taxon>
        <taxon>Opuntia</taxon>
    </lineage>
</organism>
<dbReference type="AlphaFoldDB" id="A0A7C8YSM0"/>